<name>A0A1A8TJZ1_9GAMM</name>
<accession>A0A1A8TJZ1</accession>
<evidence type="ECO:0000256" key="3">
    <source>
        <dbReference type="ARBA" id="ARBA00022475"/>
    </source>
</evidence>
<dbReference type="OrthoDB" id="3253635at2"/>
<keyword evidence="5 7" id="KW-1133">Transmembrane helix</keyword>
<dbReference type="InterPro" id="IPR032808">
    <property type="entry name" value="DoxX"/>
</dbReference>
<feature type="transmembrane region" description="Helical" evidence="7">
    <location>
        <begin position="50"/>
        <end position="68"/>
    </location>
</feature>
<evidence type="ECO:0000256" key="4">
    <source>
        <dbReference type="ARBA" id="ARBA00022692"/>
    </source>
</evidence>
<dbReference type="EMBL" id="FLOB01000005">
    <property type="protein sequence ID" value="SBS32593.1"/>
    <property type="molecule type" value="Genomic_DNA"/>
</dbReference>
<dbReference type="PROSITE" id="PS51257">
    <property type="entry name" value="PROKAR_LIPOPROTEIN"/>
    <property type="match status" value="1"/>
</dbReference>
<evidence type="ECO:0000313" key="9">
    <source>
        <dbReference type="Proteomes" id="UP000092544"/>
    </source>
</evidence>
<keyword evidence="4 7" id="KW-0812">Transmembrane</keyword>
<keyword evidence="9" id="KW-1185">Reference proteome</keyword>
<dbReference type="InterPro" id="IPR051907">
    <property type="entry name" value="DoxX-like_oxidoreductase"/>
</dbReference>
<feature type="transmembrane region" description="Helical" evidence="7">
    <location>
        <begin position="112"/>
        <end position="130"/>
    </location>
</feature>
<organism evidence="8 9">
    <name type="scientific">Marinomonas spartinae</name>
    <dbReference type="NCBI Taxonomy" id="1792290"/>
    <lineage>
        <taxon>Bacteria</taxon>
        <taxon>Pseudomonadati</taxon>
        <taxon>Pseudomonadota</taxon>
        <taxon>Gammaproteobacteria</taxon>
        <taxon>Oceanospirillales</taxon>
        <taxon>Oceanospirillaceae</taxon>
        <taxon>Marinomonas</taxon>
    </lineage>
</organism>
<reference evidence="8 9" key="1">
    <citation type="submission" date="2016-06" db="EMBL/GenBank/DDBJ databases">
        <authorList>
            <person name="Kjaerup R.B."/>
            <person name="Dalgaard T.S."/>
            <person name="Juul-Madsen H.R."/>
        </authorList>
    </citation>
    <scope>NUCLEOTIDE SEQUENCE [LARGE SCALE GENOMIC DNA]</scope>
    <source>
        <strain evidence="8 9">CECT 8886</strain>
    </source>
</reference>
<comment type="subcellular location">
    <subcellularLocation>
        <location evidence="1">Cell membrane</location>
        <topology evidence="1">Multi-pass membrane protein</topology>
    </subcellularLocation>
</comment>
<evidence type="ECO:0000313" key="8">
    <source>
        <dbReference type="EMBL" id="SBS32593.1"/>
    </source>
</evidence>
<proteinExistence type="inferred from homology"/>
<gene>
    <name evidence="8" type="ORF">MSP8886_02486</name>
</gene>
<dbReference type="Proteomes" id="UP000092544">
    <property type="component" value="Unassembled WGS sequence"/>
</dbReference>
<dbReference type="RefSeq" id="WP_067016837.1">
    <property type="nucleotide sequence ID" value="NZ_FLOB01000005.1"/>
</dbReference>
<feature type="transmembrane region" description="Helical" evidence="7">
    <location>
        <begin position="12"/>
        <end position="30"/>
    </location>
</feature>
<feature type="transmembrane region" description="Helical" evidence="7">
    <location>
        <begin position="75"/>
        <end position="100"/>
    </location>
</feature>
<dbReference type="STRING" id="1792290.MSP8886_02486"/>
<evidence type="ECO:0000256" key="7">
    <source>
        <dbReference type="SAM" id="Phobius"/>
    </source>
</evidence>
<dbReference type="PANTHER" id="PTHR33452">
    <property type="entry name" value="OXIDOREDUCTASE CATD-RELATED"/>
    <property type="match status" value="1"/>
</dbReference>
<evidence type="ECO:0000256" key="6">
    <source>
        <dbReference type="ARBA" id="ARBA00023136"/>
    </source>
</evidence>
<keyword evidence="6 7" id="KW-0472">Membrane</keyword>
<evidence type="ECO:0000256" key="1">
    <source>
        <dbReference type="ARBA" id="ARBA00004651"/>
    </source>
</evidence>
<dbReference type="AlphaFoldDB" id="A0A1A8TJZ1"/>
<sequence>MSDIVSKRFLLALRLGMAWTFLYACTHQVFVPNFSIVGFLNSTKTFHGFFSYFTGPVIAPIVSFMVAYGHLAIGLSLLFGVFVRISAPIGALVLFMYWMANMNFPYVVNHENFIIDSHIIYCIVLIMLAVKKAGHYYGLDNVLAQTDLFKNGSLSKLKPVVG</sequence>
<comment type="similarity">
    <text evidence="2">Belongs to the DoxX family.</text>
</comment>
<dbReference type="Pfam" id="PF07681">
    <property type="entry name" value="DoxX"/>
    <property type="match status" value="1"/>
</dbReference>
<dbReference type="PANTHER" id="PTHR33452:SF1">
    <property type="entry name" value="INNER MEMBRANE PROTEIN YPHA-RELATED"/>
    <property type="match status" value="1"/>
</dbReference>
<evidence type="ECO:0000256" key="2">
    <source>
        <dbReference type="ARBA" id="ARBA00006679"/>
    </source>
</evidence>
<dbReference type="GO" id="GO:0005886">
    <property type="term" value="C:plasma membrane"/>
    <property type="evidence" value="ECO:0007669"/>
    <property type="project" value="UniProtKB-SubCell"/>
</dbReference>
<evidence type="ECO:0000256" key="5">
    <source>
        <dbReference type="ARBA" id="ARBA00022989"/>
    </source>
</evidence>
<protein>
    <submittedName>
        <fullName evidence="8">DoxX</fullName>
    </submittedName>
</protein>
<keyword evidence="3" id="KW-1003">Cell membrane</keyword>